<comment type="subcellular location">
    <subcellularLocation>
        <location evidence="2">Cell inner membrane</location>
        <topology evidence="2">Peripheral membrane protein</topology>
        <orientation evidence="2">Cytoplasmic side</orientation>
    </subcellularLocation>
    <subcellularLocation>
        <location evidence="1">Cytoplasm</location>
    </subcellularLocation>
</comment>
<keyword evidence="6" id="KW-1003">Cell membrane</keyword>
<dbReference type="CDD" id="cd03218">
    <property type="entry name" value="ABC_YhbG"/>
    <property type="match status" value="1"/>
</dbReference>
<dbReference type="NCBIfam" id="TIGR04406">
    <property type="entry name" value="LPS_export_lptB"/>
    <property type="match status" value="1"/>
</dbReference>
<evidence type="ECO:0000256" key="2">
    <source>
        <dbReference type="ARBA" id="ARBA00004515"/>
    </source>
</evidence>
<evidence type="ECO:0000256" key="12">
    <source>
        <dbReference type="ARBA" id="ARBA00023136"/>
    </source>
</evidence>
<evidence type="ECO:0000313" key="17">
    <source>
        <dbReference type="Proteomes" id="UP001595636"/>
    </source>
</evidence>
<keyword evidence="9" id="KW-0547">Nucleotide-binding</keyword>
<dbReference type="InterPro" id="IPR003593">
    <property type="entry name" value="AAA+_ATPase"/>
</dbReference>
<keyword evidence="8" id="KW-0997">Cell inner membrane</keyword>
<dbReference type="SMART" id="SM00382">
    <property type="entry name" value="AAA"/>
    <property type="match status" value="1"/>
</dbReference>
<keyword evidence="7" id="KW-0963">Cytoplasm</keyword>
<reference evidence="17" key="1">
    <citation type="journal article" date="2019" name="Int. J. Syst. Evol. Microbiol.">
        <title>The Global Catalogue of Microorganisms (GCM) 10K type strain sequencing project: providing services to taxonomists for standard genome sequencing and annotation.</title>
        <authorList>
            <consortium name="The Broad Institute Genomics Platform"/>
            <consortium name="The Broad Institute Genome Sequencing Center for Infectious Disease"/>
            <person name="Wu L."/>
            <person name="Ma J."/>
        </authorList>
    </citation>
    <scope>NUCLEOTIDE SEQUENCE [LARGE SCALE GENOMIC DNA]</scope>
    <source>
        <strain evidence="17">KCTC 42195</strain>
    </source>
</reference>
<dbReference type="PANTHER" id="PTHR45772">
    <property type="entry name" value="CONSERVED COMPONENT OF ABC TRANSPORTER FOR NATURAL AMINO ACIDS-RELATED"/>
    <property type="match status" value="1"/>
</dbReference>
<evidence type="ECO:0000256" key="4">
    <source>
        <dbReference type="ARBA" id="ARBA00017803"/>
    </source>
</evidence>
<comment type="function">
    <text evidence="13">Part of the ABC transporter complex LptBFG involved in the translocation of lipopolysaccharide (LPS) from the inner membrane to the outer membrane. Probably responsible for energy coupling to the transport system.</text>
</comment>
<evidence type="ECO:0000256" key="5">
    <source>
        <dbReference type="ARBA" id="ARBA00022448"/>
    </source>
</evidence>
<evidence type="ECO:0000256" key="3">
    <source>
        <dbReference type="ARBA" id="ARBA00010865"/>
    </source>
</evidence>
<feature type="domain" description="ABC transporter" evidence="15">
    <location>
        <begin position="6"/>
        <end position="238"/>
    </location>
</feature>
<evidence type="ECO:0000256" key="6">
    <source>
        <dbReference type="ARBA" id="ARBA00022475"/>
    </source>
</evidence>
<keyword evidence="10 16" id="KW-0067">ATP-binding</keyword>
<comment type="similarity">
    <text evidence="3">Belongs to the ABC transporter superfamily. Outer membrane lipopolysaccharide export (TC 1.B.42) family.</text>
</comment>
<dbReference type="EMBL" id="JBHRYH010000023">
    <property type="protein sequence ID" value="MFC3626795.1"/>
    <property type="molecule type" value="Genomic_DNA"/>
</dbReference>
<evidence type="ECO:0000256" key="7">
    <source>
        <dbReference type="ARBA" id="ARBA00022490"/>
    </source>
</evidence>
<evidence type="ECO:0000256" key="11">
    <source>
        <dbReference type="ARBA" id="ARBA00022967"/>
    </source>
</evidence>
<dbReference type="InterPro" id="IPR032823">
    <property type="entry name" value="BCA_ABC_TP_C"/>
</dbReference>
<evidence type="ECO:0000256" key="13">
    <source>
        <dbReference type="ARBA" id="ARBA00024818"/>
    </source>
</evidence>
<dbReference type="PRINTS" id="PR00364">
    <property type="entry name" value="DISEASERSIST"/>
</dbReference>
<protein>
    <recommendedName>
        <fullName evidence="4">Lipopolysaccharide export system ATP-binding protein LptB</fullName>
    </recommendedName>
</protein>
<evidence type="ECO:0000313" key="16">
    <source>
        <dbReference type="EMBL" id="MFC3626795.1"/>
    </source>
</evidence>
<dbReference type="Pfam" id="PF00005">
    <property type="entry name" value="ABC_tran"/>
    <property type="match status" value="1"/>
</dbReference>
<name>A0ABV7TVL1_9NEIS</name>
<accession>A0ABV7TVL1</accession>
<dbReference type="InterPro" id="IPR051120">
    <property type="entry name" value="ABC_AA/LPS_Transport"/>
</dbReference>
<gene>
    <name evidence="16" type="primary">lptB</name>
    <name evidence="16" type="ORF">ACFOKJ_11745</name>
</gene>
<dbReference type="InterPro" id="IPR027417">
    <property type="entry name" value="P-loop_NTPase"/>
</dbReference>
<dbReference type="InterPro" id="IPR017871">
    <property type="entry name" value="ABC_transporter-like_CS"/>
</dbReference>
<evidence type="ECO:0000259" key="15">
    <source>
        <dbReference type="PROSITE" id="PS50893"/>
    </source>
</evidence>
<dbReference type="PANTHER" id="PTHR45772:SF10">
    <property type="entry name" value="LIPOPOLYSACCHARIDE EXPORT SYSTEM ATP-BINDING PROTEIN LPTB"/>
    <property type="match status" value="1"/>
</dbReference>
<evidence type="ECO:0000256" key="8">
    <source>
        <dbReference type="ARBA" id="ARBA00022519"/>
    </source>
</evidence>
<comment type="subunit">
    <text evidence="14">Component of the lipopolysaccharide transport and assembly complex. The LptBFG transporter is composed of two ATP-binding proteins (LptB) and two transmembrane proteins (LptF and LptG).</text>
</comment>
<dbReference type="RefSeq" id="WP_390279790.1">
    <property type="nucleotide sequence ID" value="NZ_JBHRYH010000023.1"/>
</dbReference>
<dbReference type="Gene3D" id="3.40.50.300">
    <property type="entry name" value="P-loop containing nucleotide triphosphate hydrolases"/>
    <property type="match status" value="1"/>
</dbReference>
<dbReference type="PROSITE" id="PS00211">
    <property type="entry name" value="ABC_TRANSPORTER_1"/>
    <property type="match status" value="1"/>
</dbReference>
<comment type="caution">
    <text evidence="16">The sequence shown here is derived from an EMBL/GenBank/DDBJ whole genome shotgun (WGS) entry which is preliminary data.</text>
</comment>
<dbReference type="Pfam" id="PF12399">
    <property type="entry name" value="BCA_ABC_TP_C"/>
    <property type="match status" value="1"/>
</dbReference>
<sequence length="242" mass="26732">MTQSRLSIQHLKKTFKRRTVVQDVSMDIASGEVIGLLGPNGAGKTTSFYMVVGLIAADAGSITLNGETITHLPIHKRARLGLGYLPQEASIFRKMTVEENIQAVLEVAGFSGELLDKELELLLDDLNIGHLRESNAMALSGGERRRVEIARVLATRPRFILLDEPFAGVDPIAVIDIQKIISFLKERGIGVLITDHNVRETLRICDRAYIISEGRVLASGLPTELVSNEQVRQVYLGEHFHL</sequence>
<dbReference type="GO" id="GO:0005524">
    <property type="term" value="F:ATP binding"/>
    <property type="evidence" value="ECO:0007669"/>
    <property type="project" value="UniProtKB-KW"/>
</dbReference>
<keyword evidence="17" id="KW-1185">Reference proteome</keyword>
<evidence type="ECO:0000256" key="10">
    <source>
        <dbReference type="ARBA" id="ARBA00022840"/>
    </source>
</evidence>
<evidence type="ECO:0000256" key="9">
    <source>
        <dbReference type="ARBA" id="ARBA00022741"/>
    </source>
</evidence>
<dbReference type="PROSITE" id="PS50893">
    <property type="entry name" value="ABC_TRANSPORTER_2"/>
    <property type="match status" value="1"/>
</dbReference>
<dbReference type="InterPro" id="IPR003439">
    <property type="entry name" value="ABC_transporter-like_ATP-bd"/>
</dbReference>
<keyword evidence="5" id="KW-0813">Transport</keyword>
<dbReference type="InterPro" id="IPR030921">
    <property type="entry name" value="LPS_export_LptB"/>
</dbReference>
<keyword evidence="11" id="KW-1278">Translocase</keyword>
<evidence type="ECO:0000256" key="1">
    <source>
        <dbReference type="ARBA" id="ARBA00004496"/>
    </source>
</evidence>
<organism evidence="16 17">
    <name type="scientific">Vogesella amnigena</name>
    <dbReference type="NCBI Taxonomy" id="1507449"/>
    <lineage>
        <taxon>Bacteria</taxon>
        <taxon>Pseudomonadati</taxon>
        <taxon>Pseudomonadota</taxon>
        <taxon>Betaproteobacteria</taxon>
        <taxon>Neisseriales</taxon>
        <taxon>Chromobacteriaceae</taxon>
        <taxon>Vogesella</taxon>
    </lineage>
</organism>
<proteinExistence type="inferred from homology"/>
<keyword evidence="12" id="KW-0472">Membrane</keyword>
<dbReference type="SUPFAM" id="SSF52540">
    <property type="entry name" value="P-loop containing nucleoside triphosphate hydrolases"/>
    <property type="match status" value="1"/>
</dbReference>
<dbReference type="Proteomes" id="UP001595636">
    <property type="component" value="Unassembled WGS sequence"/>
</dbReference>
<evidence type="ECO:0000256" key="14">
    <source>
        <dbReference type="ARBA" id="ARBA00026081"/>
    </source>
</evidence>